<dbReference type="OrthoDB" id="9802365at2"/>
<proteinExistence type="inferred from homology"/>
<gene>
    <name evidence="1" type="primary">sfsA</name>
    <name evidence="4" type="ORF">SAMN02745227_01659</name>
</gene>
<evidence type="ECO:0000313" key="4">
    <source>
        <dbReference type="EMBL" id="SHK15606.1"/>
    </source>
</evidence>
<keyword evidence="5" id="KW-1185">Reference proteome</keyword>
<dbReference type="InterPro" id="IPR040452">
    <property type="entry name" value="SfsA_C"/>
</dbReference>
<dbReference type="InterPro" id="IPR005224">
    <property type="entry name" value="SfsA"/>
</dbReference>
<name>A0A1M6Q677_9FIRM</name>
<comment type="similarity">
    <text evidence="1">Belongs to the SfsA family.</text>
</comment>
<dbReference type="InterPro" id="IPR041465">
    <property type="entry name" value="SfsA_N"/>
</dbReference>
<dbReference type="PANTHER" id="PTHR30545:SF2">
    <property type="entry name" value="SUGAR FERMENTATION STIMULATION PROTEIN A"/>
    <property type="match status" value="1"/>
</dbReference>
<dbReference type="HAMAP" id="MF_00095">
    <property type="entry name" value="SfsA"/>
    <property type="match status" value="1"/>
</dbReference>
<evidence type="ECO:0000259" key="2">
    <source>
        <dbReference type="Pfam" id="PF03749"/>
    </source>
</evidence>
<dbReference type="EMBL" id="FRAI01000018">
    <property type="protein sequence ID" value="SHK15606.1"/>
    <property type="molecule type" value="Genomic_DNA"/>
</dbReference>
<dbReference type="Gene3D" id="3.40.1350.60">
    <property type="match status" value="1"/>
</dbReference>
<protein>
    <recommendedName>
        <fullName evidence="1">Sugar fermentation stimulation protein homolog</fullName>
    </recommendedName>
</protein>
<organism evidence="4 5">
    <name type="scientific">Anaerobranca californiensis DSM 14826</name>
    <dbReference type="NCBI Taxonomy" id="1120989"/>
    <lineage>
        <taxon>Bacteria</taxon>
        <taxon>Bacillati</taxon>
        <taxon>Bacillota</taxon>
        <taxon>Clostridia</taxon>
        <taxon>Eubacteriales</taxon>
        <taxon>Proteinivoracaceae</taxon>
        <taxon>Anaerobranca</taxon>
    </lineage>
</organism>
<reference evidence="5" key="1">
    <citation type="submission" date="2016-11" db="EMBL/GenBank/DDBJ databases">
        <authorList>
            <person name="Varghese N."/>
            <person name="Submissions S."/>
        </authorList>
    </citation>
    <scope>NUCLEOTIDE SEQUENCE [LARGE SCALE GENOMIC DNA]</scope>
    <source>
        <strain evidence="5">DSM 14826</strain>
    </source>
</reference>
<dbReference type="Gene3D" id="2.40.50.580">
    <property type="match status" value="1"/>
</dbReference>
<accession>A0A1M6Q677</accession>
<dbReference type="RefSeq" id="WP_159429608.1">
    <property type="nucleotide sequence ID" value="NZ_FRAI01000018.1"/>
</dbReference>
<dbReference type="STRING" id="1120989.SAMN02745227_01659"/>
<evidence type="ECO:0000256" key="1">
    <source>
        <dbReference type="HAMAP-Rule" id="MF_00095"/>
    </source>
</evidence>
<feature type="domain" description="Sugar fermentation stimulation protein C-terminal" evidence="2">
    <location>
        <begin position="86"/>
        <end position="223"/>
    </location>
</feature>
<dbReference type="GO" id="GO:0003677">
    <property type="term" value="F:DNA binding"/>
    <property type="evidence" value="ECO:0007669"/>
    <property type="project" value="InterPro"/>
</dbReference>
<evidence type="ECO:0000313" key="5">
    <source>
        <dbReference type="Proteomes" id="UP000243547"/>
    </source>
</evidence>
<evidence type="ECO:0000259" key="3">
    <source>
        <dbReference type="Pfam" id="PF17746"/>
    </source>
</evidence>
<dbReference type="Proteomes" id="UP000243547">
    <property type="component" value="Unassembled WGS sequence"/>
</dbReference>
<dbReference type="AlphaFoldDB" id="A0A1M6Q677"/>
<dbReference type="CDD" id="cd22359">
    <property type="entry name" value="SfsA-like_bacterial"/>
    <property type="match status" value="1"/>
</dbReference>
<dbReference type="NCBIfam" id="TIGR00230">
    <property type="entry name" value="sfsA"/>
    <property type="match status" value="1"/>
</dbReference>
<dbReference type="Pfam" id="PF03749">
    <property type="entry name" value="SfsA"/>
    <property type="match status" value="1"/>
</dbReference>
<dbReference type="PANTHER" id="PTHR30545">
    <property type="entry name" value="SUGAR FERMENTATION STIMULATION PROTEIN A"/>
    <property type="match status" value="1"/>
</dbReference>
<sequence>MKYIEITEKVVEGKFIERLNRFVAKALIDGKEQLVHVPTSGRLKELLLPGADIYLRVKGSNGKRKTNFDLLHVKSQEGVWVCLDSHLPNNFMEKLLLNNSLKEFEQFQRIEREVKYKNSRFDFFVVDKMGCPGFIEVKSVTLVEDGIAKFPDAPSTRGTRHLEELIEAVKEGYRGSVVFMVQRNDPSFFSPNKERDLDFTQSFIKAVESGVKAYCYSCLITRDKISLDKVIPIALV</sequence>
<feature type="domain" description="SfsA N-terminal OB" evidence="3">
    <location>
        <begin position="16"/>
        <end position="83"/>
    </location>
</feature>
<dbReference type="Pfam" id="PF17746">
    <property type="entry name" value="SfsA_N"/>
    <property type="match status" value="1"/>
</dbReference>